<comment type="caution">
    <text evidence="3">The sequence shown here is derived from an EMBL/GenBank/DDBJ whole genome shotgun (WGS) entry which is preliminary data.</text>
</comment>
<proteinExistence type="predicted"/>
<evidence type="ECO:0000259" key="2">
    <source>
        <dbReference type="Pfam" id="PF02517"/>
    </source>
</evidence>
<keyword evidence="1" id="KW-0472">Membrane</keyword>
<feature type="transmembrane region" description="Helical" evidence="1">
    <location>
        <begin position="63"/>
        <end position="85"/>
    </location>
</feature>
<gene>
    <name evidence="3" type="ORF">FXF49_09070</name>
</gene>
<dbReference type="GO" id="GO:0080120">
    <property type="term" value="P:CAAX-box protein maturation"/>
    <property type="evidence" value="ECO:0007669"/>
    <property type="project" value="UniProtKB-ARBA"/>
</dbReference>
<organism evidence="3 4">
    <name type="scientific">Flexistipes sinusarabici</name>
    <dbReference type="NCBI Taxonomy" id="2352"/>
    <lineage>
        <taxon>Bacteria</taxon>
        <taxon>Pseudomonadati</taxon>
        <taxon>Deferribacterota</taxon>
        <taxon>Deferribacteres</taxon>
        <taxon>Deferribacterales</taxon>
        <taxon>Flexistipitaceae</taxon>
        <taxon>Flexistipes</taxon>
    </lineage>
</organism>
<keyword evidence="1" id="KW-0812">Transmembrane</keyword>
<dbReference type="GO" id="GO:0006508">
    <property type="term" value="P:proteolysis"/>
    <property type="evidence" value="ECO:0007669"/>
    <property type="project" value="UniProtKB-KW"/>
</dbReference>
<dbReference type="EMBL" id="VSIV01000238">
    <property type="protein sequence ID" value="TYB32907.1"/>
    <property type="molecule type" value="Genomic_DNA"/>
</dbReference>
<accession>A0A5D0MGU4</accession>
<keyword evidence="3" id="KW-0482">Metalloprotease</keyword>
<dbReference type="AlphaFoldDB" id="A0A5D0MGU4"/>
<feature type="transmembrane region" description="Helical" evidence="1">
    <location>
        <begin position="153"/>
        <end position="173"/>
    </location>
</feature>
<evidence type="ECO:0000313" key="4">
    <source>
        <dbReference type="Proteomes" id="UP000323337"/>
    </source>
</evidence>
<dbReference type="InterPro" id="IPR003675">
    <property type="entry name" value="Rce1/LyrA-like_dom"/>
</dbReference>
<evidence type="ECO:0000313" key="3">
    <source>
        <dbReference type="EMBL" id="TYB32907.1"/>
    </source>
</evidence>
<feature type="transmembrane region" description="Helical" evidence="1">
    <location>
        <begin position="126"/>
        <end position="147"/>
    </location>
</feature>
<feature type="transmembrane region" description="Helical" evidence="1">
    <location>
        <begin position="28"/>
        <end position="51"/>
    </location>
</feature>
<protein>
    <submittedName>
        <fullName evidence="3">CPBP family intramembrane metalloprotease</fullName>
    </submittedName>
</protein>
<reference evidence="3 4" key="1">
    <citation type="submission" date="2019-08" db="EMBL/GenBank/DDBJ databases">
        <title>Genomic characterization of a novel candidate phylum (ARYD3) from a high temperature, high salinity tertiary oil reservoir in north central Oklahoma, USA.</title>
        <authorList>
            <person name="Youssef N.H."/>
            <person name="Yadav A."/>
            <person name="Elshahed M.S."/>
        </authorList>
    </citation>
    <scope>NUCLEOTIDE SEQUENCE [LARGE SCALE GENOMIC DNA]</scope>
    <source>
        <strain evidence="3">ARYD1</strain>
    </source>
</reference>
<dbReference type="RefSeq" id="WP_303701584.1">
    <property type="nucleotide sequence ID" value="NZ_VSIV01000238.1"/>
</dbReference>
<name>A0A5D0MGU4_FLESI</name>
<dbReference type="Proteomes" id="UP000323337">
    <property type="component" value="Unassembled WGS sequence"/>
</dbReference>
<dbReference type="Pfam" id="PF02517">
    <property type="entry name" value="Rce1-like"/>
    <property type="match status" value="1"/>
</dbReference>
<keyword evidence="3" id="KW-0645">Protease</keyword>
<evidence type="ECO:0000256" key="1">
    <source>
        <dbReference type="SAM" id="Phobius"/>
    </source>
</evidence>
<dbReference type="GO" id="GO:0004175">
    <property type="term" value="F:endopeptidase activity"/>
    <property type="evidence" value="ECO:0007669"/>
    <property type="project" value="UniProtKB-ARBA"/>
</dbReference>
<sequence>MFFVKKFYYYITDNYINGLKHFNIAMPFLHILFLMIFGLFAVITGFSAGIFHWNFEKSIFSPLYLLILLIFPSFLEESFFRGFLIPFETAEKGRPAVIVYTIFSSLIFTLWHPLNAFLFNPGARTLFYNPFFLVLVFILGVFCSLSYMFSRSLWPAVIIHWVAVVVWVGFLGGRNLV</sequence>
<feature type="non-terminal residue" evidence="3">
    <location>
        <position position="177"/>
    </location>
</feature>
<feature type="transmembrane region" description="Helical" evidence="1">
    <location>
        <begin position="97"/>
        <end position="119"/>
    </location>
</feature>
<keyword evidence="3" id="KW-0378">Hydrolase</keyword>
<feature type="domain" description="CAAX prenyl protease 2/Lysostaphin resistance protein A-like" evidence="2">
    <location>
        <begin position="62"/>
        <end position="163"/>
    </location>
</feature>
<dbReference type="GO" id="GO:0008237">
    <property type="term" value="F:metallopeptidase activity"/>
    <property type="evidence" value="ECO:0007669"/>
    <property type="project" value="UniProtKB-KW"/>
</dbReference>
<keyword evidence="1" id="KW-1133">Transmembrane helix</keyword>